<dbReference type="EMBL" id="JAPWTJ010001731">
    <property type="protein sequence ID" value="KAJ8969750.1"/>
    <property type="molecule type" value="Genomic_DNA"/>
</dbReference>
<dbReference type="InterPro" id="IPR029057">
    <property type="entry name" value="PRTase-like"/>
</dbReference>
<dbReference type="InterPro" id="IPR000836">
    <property type="entry name" value="PRTase_dom"/>
</dbReference>
<proteinExistence type="inferred from homology"/>
<evidence type="ECO:0000256" key="2">
    <source>
        <dbReference type="ARBA" id="ARBA00004496"/>
    </source>
</evidence>
<evidence type="ECO:0000256" key="8">
    <source>
        <dbReference type="ARBA" id="ARBA00022679"/>
    </source>
</evidence>
<evidence type="ECO:0000256" key="9">
    <source>
        <dbReference type="ARBA" id="ARBA00022726"/>
    </source>
</evidence>
<accession>A0ABQ9IZZ4</accession>
<dbReference type="Proteomes" id="UP001162164">
    <property type="component" value="Unassembled WGS sequence"/>
</dbReference>
<comment type="catalytic activity">
    <reaction evidence="1">
        <text>AMP + diphosphate = 5-phospho-alpha-D-ribose 1-diphosphate + adenine</text>
        <dbReference type="Rhea" id="RHEA:16609"/>
        <dbReference type="ChEBI" id="CHEBI:16708"/>
        <dbReference type="ChEBI" id="CHEBI:33019"/>
        <dbReference type="ChEBI" id="CHEBI:58017"/>
        <dbReference type="ChEBI" id="CHEBI:456215"/>
        <dbReference type="EC" id="2.4.2.7"/>
    </reaction>
</comment>
<dbReference type="SUPFAM" id="SSF53271">
    <property type="entry name" value="PRTase-like"/>
    <property type="match status" value="1"/>
</dbReference>
<evidence type="ECO:0000256" key="5">
    <source>
        <dbReference type="ARBA" id="ARBA00011893"/>
    </source>
</evidence>
<comment type="caution">
    <text evidence="10">The sequence shown here is derived from an EMBL/GenBank/DDBJ whole genome shotgun (WGS) entry which is preliminary data.</text>
</comment>
<comment type="pathway">
    <text evidence="3">Purine metabolism; AMP biosynthesis via salvage pathway; AMP from adenine: step 1/1.</text>
</comment>
<organism evidence="10 11">
    <name type="scientific">Molorchus minor</name>
    <dbReference type="NCBI Taxonomy" id="1323400"/>
    <lineage>
        <taxon>Eukaryota</taxon>
        <taxon>Metazoa</taxon>
        <taxon>Ecdysozoa</taxon>
        <taxon>Arthropoda</taxon>
        <taxon>Hexapoda</taxon>
        <taxon>Insecta</taxon>
        <taxon>Pterygota</taxon>
        <taxon>Neoptera</taxon>
        <taxon>Endopterygota</taxon>
        <taxon>Coleoptera</taxon>
        <taxon>Polyphaga</taxon>
        <taxon>Cucujiformia</taxon>
        <taxon>Chrysomeloidea</taxon>
        <taxon>Cerambycidae</taxon>
        <taxon>Lamiinae</taxon>
        <taxon>Monochamini</taxon>
        <taxon>Molorchus</taxon>
    </lineage>
</organism>
<evidence type="ECO:0000256" key="4">
    <source>
        <dbReference type="ARBA" id="ARBA00008391"/>
    </source>
</evidence>
<evidence type="ECO:0000313" key="10">
    <source>
        <dbReference type="EMBL" id="KAJ8969750.1"/>
    </source>
</evidence>
<keyword evidence="8" id="KW-0808">Transferase</keyword>
<evidence type="ECO:0000256" key="3">
    <source>
        <dbReference type="ARBA" id="ARBA00004659"/>
    </source>
</evidence>
<dbReference type="Gene3D" id="3.40.50.2020">
    <property type="match status" value="1"/>
</dbReference>
<comment type="subcellular location">
    <subcellularLocation>
        <location evidence="2">Cytoplasm</location>
    </subcellularLocation>
</comment>
<dbReference type="CDD" id="cd06223">
    <property type="entry name" value="PRTases_typeI"/>
    <property type="match status" value="1"/>
</dbReference>
<protein>
    <recommendedName>
        <fullName evidence="5">adenine phosphoribosyltransferase</fullName>
        <ecNumber evidence="5">2.4.2.7</ecNumber>
    </recommendedName>
</protein>
<evidence type="ECO:0000256" key="6">
    <source>
        <dbReference type="ARBA" id="ARBA00022490"/>
    </source>
</evidence>
<dbReference type="PANTHER" id="PTHR32315">
    <property type="entry name" value="ADENINE PHOSPHORIBOSYLTRANSFERASE"/>
    <property type="match status" value="1"/>
</dbReference>
<keyword evidence="6" id="KW-0963">Cytoplasm</keyword>
<keyword evidence="11" id="KW-1185">Reference proteome</keyword>
<name>A0ABQ9IZZ4_9CUCU</name>
<evidence type="ECO:0000256" key="1">
    <source>
        <dbReference type="ARBA" id="ARBA00000868"/>
    </source>
</evidence>
<dbReference type="InterPro" id="IPR050054">
    <property type="entry name" value="UPRTase/APRTase"/>
</dbReference>
<dbReference type="PANTHER" id="PTHR32315:SF3">
    <property type="entry name" value="ADENINE PHOSPHORIBOSYLTRANSFERASE"/>
    <property type="match status" value="1"/>
</dbReference>
<dbReference type="EC" id="2.4.2.7" evidence="5"/>
<keyword evidence="7" id="KW-0328">Glycosyltransferase</keyword>
<evidence type="ECO:0000256" key="7">
    <source>
        <dbReference type="ARBA" id="ARBA00022676"/>
    </source>
</evidence>
<sequence>MKTRNYITKSTEVFKILQKPEIFHILKQVLIETANNIQPHIDCIAALDSRGFLFGPLVSLELNIPFVPIRKKGKLPGYVSSHTYMLEYGQVVKDQDNYTLLNCLLNSLSHNCS</sequence>
<gene>
    <name evidence="10" type="ORF">NQ317_000563</name>
</gene>
<reference evidence="10" key="1">
    <citation type="journal article" date="2023" name="Insect Mol. Biol.">
        <title>Genome sequencing provides insights into the evolution of gene families encoding plant cell wall-degrading enzymes in longhorned beetles.</title>
        <authorList>
            <person name="Shin N.R."/>
            <person name="Okamura Y."/>
            <person name="Kirsch R."/>
            <person name="Pauchet Y."/>
        </authorList>
    </citation>
    <scope>NUCLEOTIDE SEQUENCE</scope>
    <source>
        <strain evidence="10">MMC_N1</strain>
    </source>
</reference>
<keyword evidence="9" id="KW-0660">Purine salvage</keyword>
<evidence type="ECO:0000313" key="11">
    <source>
        <dbReference type="Proteomes" id="UP001162164"/>
    </source>
</evidence>
<comment type="similarity">
    <text evidence="4">Belongs to the purine/pyrimidine phosphoribosyltransferase family.</text>
</comment>